<dbReference type="EMBL" id="JBDKXB010000010">
    <property type="protein sequence ID" value="MEY6432667.1"/>
    <property type="molecule type" value="Genomic_DNA"/>
</dbReference>
<gene>
    <name evidence="2" type="ORF">ABC977_09645</name>
</gene>
<dbReference type="RefSeq" id="WP_369667052.1">
    <property type="nucleotide sequence ID" value="NZ_JBDKXB010000010.1"/>
</dbReference>
<proteinExistence type="predicted"/>
<dbReference type="InterPro" id="IPR052894">
    <property type="entry name" value="AsmA-related"/>
</dbReference>
<dbReference type="PANTHER" id="PTHR30441:SF4">
    <property type="entry name" value="PROTEIN ASMA"/>
    <property type="match status" value="1"/>
</dbReference>
<sequence length="604" mass="64596">MTKTAKRSLILSIPFVLLILSAGWLWSPFGRDQLSALVGDWVMTETGRELTIGGGVSVRVWPGIGVAVREAVLGNPPGFGDGPFAEMDLVDLRIRARSLLRGQIEVIAVRIDGVRVYLERDEAGYGNWDDLLELGWGGSSHAPGVGVARPHTGWLGFAGIPPVRAGAGDDPYLAVYEGLIDWRDRASGGAGQVTEVSLTLAAPPAPGARVGWRLQQALIESPPTPWRRLTGQGTLTFDAFGSWTGPDPWHLRLDPPTTAEGVALELDATVTAQRALGLYRFDDLVGTVRDLSDPAGAMPLIGRLDGHIEIEWPPMMPATPLPAADPAISGRFTVADWRLAGLRLAPAELELTGRDGVLQLVPRLDHFYGGRLAGRLAIDVRDGPPKLALRVDGNGLQIGPLIADLAGTGWLAGTGDLSADLTAAGDTAALIRSTLNGEVAFAVRDGALQGIDVIGLIADARARFEGRAVPVPDEPRTLFRELTASGRIQDGLLTNQDLVAHADHLDVTGRGRLDLVAERIDYRLEAVLVDPPAGSRLTELAGIPVPIRVRGSVMDPAWSVDLAPVVREIARRRLDERGGDLLKDLEGRLRLDGLERGLRDLIGR</sequence>
<feature type="domain" description="AsmA" evidence="1">
    <location>
        <begin position="338"/>
        <end position="498"/>
    </location>
</feature>
<accession>A0ABV4BEH0</accession>
<comment type="caution">
    <text evidence="2">The sequence shown here is derived from an EMBL/GenBank/DDBJ whole genome shotgun (WGS) entry which is preliminary data.</text>
</comment>
<evidence type="ECO:0000259" key="1">
    <source>
        <dbReference type="Pfam" id="PF05170"/>
    </source>
</evidence>
<dbReference type="Pfam" id="PF05170">
    <property type="entry name" value="AsmA"/>
    <property type="match status" value="2"/>
</dbReference>
<reference evidence="2 3" key="1">
    <citation type="submission" date="2024-05" db="EMBL/GenBank/DDBJ databases">
        <title>Genome Sequence and Characterization of the New Strain Purple Sulfur Bacterium of Genus Thioalkalicoccus.</title>
        <authorList>
            <person name="Bryantseva I.A."/>
            <person name="Kyndt J.A."/>
            <person name="Imhoff J.F."/>
        </authorList>
    </citation>
    <scope>NUCLEOTIDE SEQUENCE [LARGE SCALE GENOMIC DNA]</scope>
    <source>
        <strain evidence="2 3">Um2</strain>
    </source>
</reference>
<dbReference type="PANTHER" id="PTHR30441">
    <property type="entry name" value="DUF748 DOMAIN-CONTAINING PROTEIN"/>
    <property type="match status" value="1"/>
</dbReference>
<evidence type="ECO:0000313" key="3">
    <source>
        <dbReference type="Proteomes" id="UP001564408"/>
    </source>
</evidence>
<organism evidence="2 3">
    <name type="scientific">Thioalkalicoccus limnaeus</name>
    <dbReference type="NCBI Taxonomy" id="120681"/>
    <lineage>
        <taxon>Bacteria</taxon>
        <taxon>Pseudomonadati</taxon>
        <taxon>Pseudomonadota</taxon>
        <taxon>Gammaproteobacteria</taxon>
        <taxon>Chromatiales</taxon>
        <taxon>Chromatiaceae</taxon>
        <taxon>Thioalkalicoccus</taxon>
    </lineage>
</organism>
<keyword evidence="3" id="KW-1185">Reference proteome</keyword>
<dbReference type="InterPro" id="IPR007844">
    <property type="entry name" value="AsmA"/>
</dbReference>
<evidence type="ECO:0000313" key="2">
    <source>
        <dbReference type="EMBL" id="MEY6432667.1"/>
    </source>
</evidence>
<feature type="domain" description="AsmA" evidence="1">
    <location>
        <begin position="1"/>
        <end position="133"/>
    </location>
</feature>
<name>A0ABV4BEH0_9GAMM</name>
<dbReference type="Proteomes" id="UP001564408">
    <property type="component" value="Unassembled WGS sequence"/>
</dbReference>
<protein>
    <submittedName>
        <fullName evidence="2">AsmA family protein</fullName>
    </submittedName>
</protein>